<evidence type="ECO:0000313" key="13">
    <source>
        <dbReference type="EMBL" id="SVC31553.1"/>
    </source>
</evidence>
<evidence type="ECO:0000256" key="9">
    <source>
        <dbReference type="ARBA" id="ARBA00022723"/>
    </source>
</evidence>
<dbReference type="Pfam" id="PF01351">
    <property type="entry name" value="RNase_HII"/>
    <property type="match status" value="1"/>
</dbReference>
<comment type="subcellular location">
    <subcellularLocation>
        <location evidence="5">Cytoplasm</location>
    </subcellularLocation>
</comment>
<evidence type="ECO:0000256" key="11">
    <source>
        <dbReference type="ARBA" id="ARBA00022801"/>
    </source>
</evidence>
<evidence type="ECO:0000259" key="12">
    <source>
        <dbReference type="PROSITE" id="PS51975"/>
    </source>
</evidence>
<dbReference type="InterPro" id="IPR001352">
    <property type="entry name" value="RNase_HII/HIII"/>
</dbReference>
<protein>
    <recommendedName>
        <fullName evidence="6">ribonuclease H</fullName>
        <ecNumber evidence="6">3.1.26.4</ecNumber>
    </recommendedName>
</protein>
<dbReference type="PANTHER" id="PTHR10954:SF23">
    <property type="entry name" value="RIBONUCLEASE"/>
    <property type="match status" value="1"/>
</dbReference>
<dbReference type="Gene3D" id="3.30.420.10">
    <property type="entry name" value="Ribonuclease H-like superfamily/Ribonuclease H"/>
    <property type="match status" value="1"/>
</dbReference>
<dbReference type="InterPro" id="IPR004649">
    <property type="entry name" value="RNase_H2_suA"/>
</dbReference>
<keyword evidence="7" id="KW-0963">Cytoplasm</keyword>
<sequence length="212" mass="24040">MKNHMRVCGVDEAGRGSMLGPLVIAGITINRSKINLLKKQGVRDSKKLSPATRERLYKKIINIVDDYYVVKIPPRVIDKSVLNHSLNHLEAKYMAKVISKLSPSIAFVDSCDINSKRFGKEISKLTSNTKIRSYHHADSKFITVSAASILAKVSRDRAITRLKKKHNIGSGYPSDPKTKVFVKKSIRRNQNLTFLRKSWKPVQILMKKRKLS</sequence>
<evidence type="ECO:0000256" key="10">
    <source>
        <dbReference type="ARBA" id="ARBA00022759"/>
    </source>
</evidence>
<dbReference type="InterPro" id="IPR023160">
    <property type="entry name" value="RNase_HII_hlx-loop-hlx_cap_dom"/>
</dbReference>
<dbReference type="InterPro" id="IPR036397">
    <property type="entry name" value="RNaseH_sf"/>
</dbReference>
<evidence type="ECO:0000256" key="7">
    <source>
        <dbReference type="ARBA" id="ARBA00022490"/>
    </source>
</evidence>
<comment type="catalytic activity">
    <reaction evidence="1">
        <text>Endonucleolytic cleavage to 5'-phosphomonoester.</text>
        <dbReference type="EC" id="3.1.26.4"/>
    </reaction>
</comment>
<gene>
    <name evidence="13" type="ORF">METZ01_LOCUS284407</name>
</gene>
<dbReference type="EC" id="3.1.26.4" evidence="6"/>
<dbReference type="InterPro" id="IPR024567">
    <property type="entry name" value="RNase_HII/HIII_dom"/>
</dbReference>
<dbReference type="NCBIfam" id="TIGR00729">
    <property type="entry name" value="ribonuclease HII"/>
    <property type="match status" value="1"/>
</dbReference>
<comment type="function">
    <text evidence="4">Endonuclease that specifically degrades the RNA of RNA-DNA hybrids.</text>
</comment>
<dbReference type="PANTHER" id="PTHR10954">
    <property type="entry name" value="RIBONUCLEASE H2 SUBUNIT A"/>
    <property type="match status" value="1"/>
</dbReference>
<dbReference type="GO" id="GO:0046872">
    <property type="term" value="F:metal ion binding"/>
    <property type="evidence" value="ECO:0007669"/>
    <property type="project" value="UniProtKB-KW"/>
</dbReference>
<evidence type="ECO:0000256" key="5">
    <source>
        <dbReference type="ARBA" id="ARBA00004496"/>
    </source>
</evidence>
<organism evidence="13">
    <name type="scientific">marine metagenome</name>
    <dbReference type="NCBI Taxonomy" id="408172"/>
    <lineage>
        <taxon>unclassified sequences</taxon>
        <taxon>metagenomes</taxon>
        <taxon>ecological metagenomes</taxon>
    </lineage>
</organism>
<accession>A0A382L6K8</accession>
<dbReference type="GO" id="GO:0005737">
    <property type="term" value="C:cytoplasm"/>
    <property type="evidence" value="ECO:0007669"/>
    <property type="project" value="UniProtKB-SubCell"/>
</dbReference>
<name>A0A382L6K8_9ZZZZ</name>
<dbReference type="GO" id="GO:0004523">
    <property type="term" value="F:RNA-DNA hybrid ribonuclease activity"/>
    <property type="evidence" value="ECO:0007669"/>
    <property type="project" value="UniProtKB-EC"/>
</dbReference>
<evidence type="ECO:0000256" key="1">
    <source>
        <dbReference type="ARBA" id="ARBA00000077"/>
    </source>
</evidence>
<proteinExistence type="predicted"/>
<reference evidence="13" key="1">
    <citation type="submission" date="2018-05" db="EMBL/GenBank/DDBJ databases">
        <authorList>
            <person name="Lanie J.A."/>
            <person name="Ng W.-L."/>
            <person name="Kazmierczak K.M."/>
            <person name="Andrzejewski T.M."/>
            <person name="Davidsen T.M."/>
            <person name="Wayne K.J."/>
            <person name="Tettelin H."/>
            <person name="Glass J.I."/>
            <person name="Rusch D."/>
            <person name="Podicherti R."/>
            <person name="Tsui H.-C.T."/>
            <person name="Winkler M.E."/>
        </authorList>
    </citation>
    <scope>NUCLEOTIDE SEQUENCE</scope>
</reference>
<comment type="cofactor">
    <cofactor evidence="3">
        <name>Mg(2+)</name>
        <dbReference type="ChEBI" id="CHEBI:18420"/>
    </cofactor>
</comment>
<dbReference type="GO" id="GO:0003723">
    <property type="term" value="F:RNA binding"/>
    <property type="evidence" value="ECO:0007669"/>
    <property type="project" value="InterPro"/>
</dbReference>
<evidence type="ECO:0000256" key="3">
    <source>
        <dbReference type="ARBA" id="ARBA00001946"/>
    </source>
</evidence>
<evidence type="ECO:0000256" key="8">
    <source>
        <dbReference type="ARBA" id="ARBA00022722"/>
    </source>
</evidence>
<keyword evidence="9" id="KW-0479">Metal-binding</keyword>
<dbReference type="InterPro" id="IPR012337">
    <property type="entry name" value="RNaseH-like_sf"/>
</dbReference>
<feature type="domain" description="RNase H type-2" evidence="12">
    <location>
        <begin position="5"/>
        <end position="211"/>
    </location>
</feature>
<dbReference type="SUPFAM" id="SSF53098">
    <property type="entry name" value="Ribonuclease H-like"/>
    <property type="match status" value="1"/>
</dbReference>
<dbReference type="CDD" id="cd07180">
    <property type="entry name" value="RNase_HII_archaea_like"/>
    <property type="match status" value="1"/>
</dbReference>
<evidence type="ECO:0000256" key="4">
    <source>
        <dbReference type="ARBA" id="ARBA00004065"/>
    </source>
</evidence>
<dbReference type="GO" id="GO:0006298">
    <property type="term" value="P:mismatch repair"/>
    <property type="evidence" value="ECO:0007669"/>
    <property type="project" value="TreeGrafter"/>
</dbReference>
<dbReference type="GO" id="GO:0032299">
    <property type="term" value="C:ribonuclease H2 complex"/>
    <property type="evidence" value="ECO:0007669"/>
    <property type="project" value="TreeGrafter"/>
</dbReference>
<evidence type="ECO:0000256" key="2">
    <source>
        <dbReference type="ARBA" id="ARBA00001936"/>
    </source>
</evidence>
<keyword evidence="10" id="KW-0255">Endonuclease</keyword>
<dbReference type="AlphaFoldDB" id="A0A382L6K8"/>
<dbReference type="EMBL" id="UINC01084684">
    <property type="protein sequence ID" value="SVC31553.1"/>
    <property type="molecule type" value="Genomic_DNA"/>
</dbReference>
<dbReference type="GO" id="GO:0043137">
    <property type="term" value="P:DNA replication, removal of RNA primer"/>
    <property type="evidence" value="ECO:0007669"/>
    <property type="project" value="TreeGrafter"/>
</dbReference>
<evidence type="ECO:0000256" key="6">
    <source>
        <dbReference type="ARBA" id="ARBA00012180"/>
    </source>
</evidence>
<dbReference type="Gene3D" id="1.10.10.460">
    <property type="entry name" value="Ribonuclease hii. Domain 2"/>
    <property type="match status" value="1"/>
</dbReference>
<comment type="cofactor">
    <cofactor evidence="2">
        <name>Mn(2+)</name>
        <dbReference type="ChEBI" id="CHEBI:29035"/>
    </cofactor>
</comment>
<keyword evidence="11" id="KW-0378">Hydrolase</keyword>
<dbReference type="PROSITE" id="PS51975">
    <property type="entry name" value="RNASE_H_2"/>
    <property type="match status" value="1"/>
</dbReference>
<keyword evidence="8" id="KW-0540">Nuclease</keyword>